<evidence type="ECO:0000256" key="3">
    <source>
        <dbReference type="ARBA" id="ARBA00018111"/>
    </source>
</evidence>
<feature type="domain" description="RecX third three-helical" evidence="6">
    <location>
        <begin position="255"/>
        <end position="297"/>
    </location>
</feature>
<comment type="caution">
    <text evidence="8">The sequence shown here is derived from an EMBL/GenBank/DDBJ whole genome shotgun (WGS) entry which is preliminary data.</text>
</comment>
<dbReference type="FunCoup" id="A0A2P5CGQ8">
    <property type="interactions" value="489"/>
</dbReference>
<dbReference type="InterPro" id="IPR053924">
    <property type="entry name" value="RecX_HTH_2nd"/>
</dbReference>
<dbReference type="InterPro" id="IPR053926">
    <property type="entry name" value="RecX_HTH_1st"/>
</dbReference>
<evidence type="ECO:0000256" key="1">
    <source>
        <dbReference type="ARBA" id="ARBA00004496"/>
    </source>
</evidence>
<evidence type="ECO:0000313" key="8">
    <source>
        <dbReference type="EMBL" id="PON60229.1"/>
    </source>
</evidence>
<dbReference type="GO" id="GO:0005737">
    <property type="term" value="C:cytoplasm"/>
    <property type="evidence" value="ECO:0007669"/>
    <property type="project" value="UniProtKB-SubCell"/>
</dbReference>
<feature type="domain" description="RecX first three-helical" evidence="7">
    <location>
        <begin position="145"/>
        <end position="180"/>
    </location>
</feature>
<organism evidence="8 9">
    <name type="scientific">Trema orientale</name>
    <name type="common">Charcoal tree</name>
    <name type="synonym">Celtis orientalis</name>
    <dbReference type="NCBI Taxonomy" id="63057"/>
    <lineage>
        <taxon>Eukaryota</taxon>
        <taxon>Viridiplantae</taxon>
        <taxon>Streptophyta</taxon>
        <taxon>Embryophyta</taxon>
        <taxon>Tracheophyta</taxon>
        <taxon>Spermatophyta</taxon>
        <taxon>Magnoliopsida</taxon>
        <taxon>eudicotyledons</taxon>
        <taxon>Gunneridae</taxon>
        <taxon>Pentapetalae</taxon>
        <taxon>rosids</taxon>
        <taxon>fabids</taxon>
        <taxon>Rosales</taxon>
        <taxon>Cannabaceae</taxon>
        <taxon>Trema</taxon>
    </lineage>
</organism>
<dbReference type="Pfam" id="PF02631">
    <property type="entry name" value="RecX_HTH2"/>
    <property type="match status" value="1"/>
</dbReference>
<dbReference type="PANTHER" id="PTHR33602">
    <property type="entry name" value="REGULATORY PROTEIN RECX FAMILY PROTEIN"/>
    <property type="match status" value="1"/>
</dbReference>
<keyword evidence="4" id="KW-0963">Cytoplasm</keyword>
<dbReference type="OrthoDB" id="543346at2759"/>
<sequence length="307" mass="35319">MLEFTFFFSRVKNSSAITCLKSRDYSSLGPVRYIPKKSSKSNKTEDSEPIKVSKKKEFREFSEARALENEVSHGGNGVQESFNFNSKPRHGHQKLYFDLLSNGAEQDIMEEPKEAAEELYFHQEKSCEEVVVEPQNDKTKHDAENLVVKLLATRAFTAVELRKKLCGKRFSPDVVEEVINDFKCRGFINDSLYAEAFSQSRWSSLSWGPQRIKQALFRKGVSKHDTEKAIQLVFEGGDSDGYQESSHGLSKLSMDRLFVQASKQWLRSRDVPKETRKTRIIRWLQYRGFGWDVISSIVKKLESIDPP</sequence>
<dbReference type="InParanoid" id="A0A2P5CGQ8"/>
<evidence type="ECO:0000256" key="2">
    <source>
        <dbReference type="ARBA" id="ARBA00009695"/>
    </source>
</evidence>
<comment type="subcellular location">
    <subcellularLocation>
        <location evidence="1">Cytoplasm</location>
    </subcellularLocation>
</comment>
<dbReference type="InterPro" id="IPR053925">
    <property type="entry name" value="RecX_HTH_3rd"/>
</dbReference>
<feature type="domain" description="RecX second three-helical" evidence="5">
    <location>
        <begin position="189"/>
        <end position="229"/>
    </location>
</feature>
<dbReference type="InterPro" id="IPR003783">
    <property type="entry name" value="Regulatory_RecX"/>
</dbReference>
<dbReference type="PANTHER" id="PTHR33602:SF1">
    <property type="entry name" value="REGULATORY PROTEIN RECX FAMILY PROTEIN"/>
    <property type="match status" value="1"/>
</dbReference>
<dbReference type="InterPro" id="IPR036388">
    <property type="entry name" value="WH-like_DNA-bd_sf"/>
</dbReference>
<gene>
    <name evidence="8" type="ORF">TorRG33x02_285630</name>
</gene>
<name>A0A2P5CGQ8_TREOI</name>
<protein>
    <recommendedName>
        <fullName evidence="3">Regulatory protein RecX</fullName>
    </recommendedName>
</protein>
<accession>A0A2P5CGQ8</accession>
<dbReference type="GO" id="GO:0006282">
    <property type="term" value="P:regulation of DNA repair"/>
    <property type="evidence" value="ECO:0007669"/>
    <property type="project" value="InterPro"/>
</dbReference>
<proteinExistence type="inferred from homology"/>
<dbReference type="Proteomes" id="UP000237000">
    <property type="component" value="Unassembled WGS sequence"/>
</dbReference>
<reference evidence="9" key="1">
    <citation type="submission" date="2016-06" db="EMBL/GenBank/DDBJ databases">
        <title>Parallel loss of symbiosis genes in relatives of nitrogen-fixing non-legume Parasponia.</title>
        <authorList>
            <person name="Van Velzen R."/>
            <person name="Holmer R."/>
            <person name="Bu F."/>
            <person name="Rutten L."/>
            <person name="Van Zeijl A."/>
            <person name="Liu W."/>
            <person name="Santuari L."/>
            <person name="Cao Q."/>
            <person name="Sharma T."/>
            <person name="Shen D."/>
            <person name="Roswanjaya Y."/>
            <person name="Wardhani T."/>
            <person name="Kalhor M.S."/>
            <person name="Jansen J."/>
            <person name="Van den Hoogen J."/>
            <person name="Gungor B."/>
            <person name="Hartog M."/>
            <person name="Hontelez J."/>
            <person name="Verver J."/>
            <person name="Yang W.-C."/>
            <person name="Schijlen E."/>
            <person name="Repin R."/>
            <person name="Schilthuizen M."/>
            <person name="Schranz E."/>
            <person name="Heidstra R."/>
            <person name="Miyata K."/>
            <person name="Fedorova E."/>
            <person name="Kohlen W."/>
            <person name="Bisseling T."/>
            <person name="Smit S."/>
            <person name="Geurts R."/>
        </authorList>
    </citation>
    <scope>NUCLEOTIDE SEQUENCE [LARGE SCALE GENOMIC DNA]</scope>
    <source>
        <strain evidence="9">cv. RG33-2</strain>
    </source>
</reference>
<dbReference type="EMBL" id="JXTC01000367">
    <property type="protein sequence ID" value="PON60229.1"/>
    <property type="molecule type" value="Genomic_DNA"/>
</dbReference>
<dbReference type="Pfam" id="PF21982">
    <property type="entry name" value="RecX_HTH1"/>
    <property type="match status" value="1"/>
</dbReference>
<evidence type="ECO:0000259" key="5">
    <source>
        <dbReference type="Pfam" id="PF02631"/>
    </source>
</evidence>
<evidence type="ECO:0000259" key="6">
    <source>
        <dbReference type="Pfam" id="PF21981"/>
    </source>
</evidence>
<keyword evidence="9" id="KW-1185">Reference proteome</keyword>
<comment type="similarity">
    <text evidence="2">Belongs to the RecX family.</text>
</comment>
<dbReference type="HAMAP" id="MF_01114">
    <property type="entry name" value="RecX"/>
    <property type="match status" value="1"/>
</dbReference>
<dbReference type="AlphaFoldDB" id="A0A2P5CGQ8"/>
<evidence type="ECO:0000259" key="7">
    <source>
        <dbReference type="Pfam" id="PF21982"/>
    </source>
</evidence>
<evidence type="ECO:0000256" key="4">
    <source>
        <dbReference type="ARBA" id="ARBA00022490"/>
    </source>
</evidence>
<dbReference type="Pfam" id="PF21981">
    <property type="entry name" value="RecX_HTH3"/>
    <property type="match status" value="1"/>
</dbReference>
<evidence type="ECO:0000313" key="9">
    <source>
        <dbReference type="Proteomes" id="UP000237000"/>
    </source>
</evidence>
<dbReference type="Gene3D" id="1.10.10.10">
    <property type="entry name" value="Winged helix-like DNA-binding domain superfamily/Winged helix DNA-binding domain"/>
    <property type="match status" value="3"/>
</dbReference>